<gene>
    <name evidence="1" type="ORF">P5673_011216</name>
</gene>
<name>A0AAD9V8J2_ACRCE</name>
<organism evidence="1 2">
    <name type="scientific">Acropora cervicornis</name>
    <name type="common">Staghorn coral</name>
    <dbReference type="NCBI Taxonomy" id="6130"/>
    <lineage>
        <taxon>Eukaryota</taxon>
        <taxon>Metazoa</taxon>
        <taxon>Cnidaria</taxon>
        <taxon>Anthozoa</taxon>
        <taxon>Hexacorallia</taxon>
        <taxon>Scleractinia</taxon>
        <taxon>Astrocoeniina</taxon>
        <taxon>Acroporidae</taxon>
        <taxon>Acropora</taxon>
    </lineage>
</organism>
<evidence type="ECO:0000313" key="2">
    <source>
        <dbReference type="Proteomes" id="UP001249851"/>
    </source>
</evidence>
<keyword evidence="2" id="KW-1185">Reference proteome</keyword>
<dbReference type="Proteomes" id="UP001249851">
    <property type="component" value="Unassembled WGS sequence"/>
</dbReference>
<protein>
    <submittedName>
        <fullName evidence="1">Uncharacterized protein</fullName>
    </submittedName>
</protein>
<reference evidence="1" key="2">
    <citation type="journal article" date="2023" name="Science">
        <title>Genomic signatures of disease resistance in endangered staghorn corals.</title>
        <authorList>
            <person name="Vollmer S.V."/>
            <person name="Selwyn J.D."/>
            <person name="Despard B.A."/>
            <person name="Roesel C.L."/>
        </authorList>
    </citation>
    <scope>NUCLEOTIDE SEQUENCE</scope>
    <source>
        <strain evidence="1">K2</strain>
    </source>
</reference>
<proteinExistence type="predicted"/>
<dbReference type="AlphaFoldDB" id="A0AAD9V8J2"/>
<dbReference type="EMBL" id="JARQWQ010000020">
    <property type="protein sequence ID" value="KAK2565263.1"/>
    <property type="molecule type" value="Genomic_DNA"/>
</dbReference>
<sequence length="101" mass="12018">MIFQQNQPAYHPHTRPDFIYQIFYHRSGLGLDKSFFKRLLICNNFELGFDAEKICEQNNFLPEPTALMMMTSNERKRNHNSKFNLKVLFCTKVTESKLQNL</sequence>
<accession>A0AAD9V8J2</accession>
<evidence type="ECO:0000313" key="1">
    <source>
        <dbReference type="EMBL" id="KAK2565263.1"/>
    </source>
</evidence>
<comment type="caution">
    <text evidence="1">The sequence shown here is derived from an EMBL/GenBank/DDBJ whole genome shotgun (WGS) entry which is preliminary data.</text>
</comment>
<reference evidence="1" key="1">
    <citation type="journal article" date="2023" name="G3 (Bethesda)">
        <title>Whole genome assembly and annotation of the endangered Caribbean coral Acropora cervicornis.</title>
        <authorList>
            <person name="Selwyn J.D."/>
            <person name="Vollmer S.V."/>
        </authorList>
    </citation>
    <scope>NUCLEOTIDE SEQUENCE</scope>
    <source>
        <strain evidence="1">K2</strain>
    </source>
</reference>